<dbReference type="HAMAP" id="MF_00196">
    <property type="entry name" value="Mannitol_dehydrog"/>
    <property type="match status" value="1"/>
</dbReference>
<dbReference type="KEGG" id="cia:BEN51_02380"/>
<dbReference type="InterPro" id="IPR000669">
    <property type="entry name" value="Mannitol_DH"/>
</dbReference>
<evidence type="ECO:0000256" key="2">
    <source>
        <dbReference type="ARBA" id="ARBA00012939"/>
    </source>
</evidence>
<keyword evidence="11" id="KW-1185">Reference proteome</keyword>
<dbReference type="Pfam" id="PF08125">
    <property type="entry name" value="Mannitol_dh_C"/>
    <property type="match status" value="1"/>
</dbReference>
<feature type="domain" description="Mannitol dehydrogenase N-terminal" evidence="8">
    <location>
        <begin position="3"/>
        <end position="193"/>
    </location>
</feature>
<dbReference type="PRINTS" id="PR00084">
    <property type="entry name" value="MTLDHDRGNASE"/>
</dbReference>
<name>A0A343JA14_9CLOT</name>
<dbReference type="Proteomes" id="UP000264883">
    <property type="component" value="Chromosome"/>
</dbReference>
<dbReference type="PANTHER" id="PTHR30524:SF0">
    <property type="entry name" value="ALTRONATE OXIDOREDUCTASE-RELATED"/>
    <property type="match status" value="1"/>
</dbReference>
<sequence length="383" mass="43154">MLKAIHFGAGNIGRGFIGYLLAKSGYEVTFVDIADSLVDDINKYKEYSVIILSDVKTEEKVKNVKAINLKDKEAVKKAVLDADLVTTSIGANNLKSTAGLLKEVLEERMRANDRPLDIIACENALFATNIIKETILEGASEEFKKYLDEKVGFPNSAVDRIVPNTNAVKECPIDVLVEDFFEWDIEKNKVKVNSEIDGAEYTDNLEPYLERKLFMLNGAHATVAYLGYLKKYEYIHEAIMDEKIRETALSFHKECLKALNIKHGMEISSLEDYSKKVIKRFENSYLQDVVSRVGRDPIRKLSNKDRLVSPLKLCIEYNLEYNTIAKGIAAGLLFDAEDDPKAKEVQALIKAEGLRAAINKVCGIEDEKVIDLIIENYNQIKNN</sequence>
<evidence type="ECO:0000259" key="9">
    <source>
        <dbReference type="Pfam" id="PF08125"/>
    </source>
</evidence>
<dbReference type="NCBIfam" id="NF002646">
    <property type="entry name" value="PRK02318.1-2"/>
    <property type="match status" value="1"/>
</dbReference>
<organism evidence="10 11">
    <name type="scientific">Clostridium isatidis</name>
    <dbReference type="NCBI Taxonomy" id="182773"/>
    <lineage>
        <taxon>Bacteria</taxon>
        <taxon>Bacillati</taxon>
        <taxon>Bacillota</taxon>
        <taxon>Clostridia</taxon>
        <taxon>Eubacteriales</taxon>
        <taxon>Clostridiaceae</taxon>
        <taxon>Clostridium</taxon>
    </lineage>
</organism>
<dbReference type="SUPFAM" id="SSF48179">
    <property type="entry name" value="6-phosphogluconate dehydrogenase C-terminal domain-like"/>
    <property type="match status" value="1"/>
</dbReference>
<dbReference type="Gene3D" id="3.40.50.720">
    <property type="entry name" value="NAD(P)-binding Rossmann-like Domain"/>
    <property type="match status" value="1"/>
</dbReference>
<protein>
    <recommendedName>
        <fullName evidence="3 7">Mannitol-1-phosphate 5-dehydrogenase</fullName>
        <ecNumber evidence="2 7">1.1.1.17</ecNumber>
    </recommendedName>
</protein>
<dbReference type="InterPro" id="IPR023028">
    <property type="entry name" value="Mannitol_1_phos_5_DH"/>
</dbReference>
<dbReference type="NCBIfam" id="NF002652">
    <property type="entry name" value="PRK02318.2-5"/>
    <property type="match status" value="1"/>
</dbReference>
<evidence type="ECO:0000256" key="3">
    <source>
        <dbReference type="ARBA" id="ARBA00016219"/>
    </source>
</evidence>
<dbReference type="OrthoDB" id="271711at2"/>
<evidence type="ECO:0000256" key="5">
    <source>
        <dbReference type="ARBA" id="ARBA00023027"/>
    </source>
</evidence>
<evidence type="ECO:0000256" key="7">
    <source>
        <dbReference type="HAMAP-Rule" id="MF_00196"/>
    </source>
</evidence>
<comment type="catalytic activity">
    <reaction evidence="6 7">
        <text>D-mannitol 1-phosphate + NAD(+) = beta-D-fructose 6-phosphate + NADH + H(+)</text>
        <dbReference type="Rhea" id="RHEA:19661"/>
        <dbReference type="ChEBI" id="CHEBI:15378"/>
        <dbReference type="ChEBI" id="CHEBI:57540"/>
        <dbReference type="ChEBI" id="CHEBI:57634"/>
        <dbReference type="ChEBI" id="CHEBI:57945"/>
        <dbReference type="ChEBI" id="CHEBI:61381"/>
        <dbReference type="EC" id="1.1.1.17"/>
    </reaction>
</comment>
<dbReference type="RefSeq" id="WP_119864504.1">
    <property type="nucleotide sequence ID" value="NZ_CP016786.1"/>
</dbReference>
<dbReference type="EC" id="1.1.1.17" evidence="2 7"/>
<reference evidence="10 11" key="1">
    <citation type="submission" date="2016-08" db="EMBL/GenBank/DDBJ databases">
        <title>Complete Genome Sequence Of The Indigo Reducing Clostridium isatidis DSM15098.</title>
        <authorList>
            <person name="Little G.T."/>
            <person name="Minton N.P."/>
        </authorList>
    </citation>
    <scope>NUCLEOTIDE SEQUENCE [LARGE SCALE GENOMIC DNA]</scope>
    <source>
        <strain evidence="10 11">DSM 15098</strain>
    </source>
</reference>
<proteinExistence type="inferred from homology"/>
<evidence type="ECO:0000256" key="6">
    <source>
        <dbReference type="ARBA" id="ARBA00048615"/>
    </source>
</evidence>
<dbReference type="AlphaFoldDB" id="A0A343JA14"/>
<evidence type="ECO:0000313" key="10">
    <source>
        <dbReference type="EMBL" id="ASW42372.1"/>
    </source>
</evidence>
<dbReference type="InterPro" id="IPR036291">
    <property type="entry name" value="NAD(P)-bd_dom_sf"/>
</dbReference>
<accession>A0A343JA14</accession>
<dbReference type="SUPFAM" id="SSF51735">
    <property type="entry name" value="NAD(P)-binding Rossmann-fold domains"/>
    <property type="match status" value="1"/>
</dbReference>
<feature type="binding site" evidence="7">
    <location>
        <begin position="4"/>
        <end position="15"/>
    </location>
    <ligand>
        <name>NAD(+)</name>
        <dbReference type="ChEBI" id="CHEBI:57540"/>
    </ligand>
</feature>
<dbReference type="NCBIfam" id="NF002653">
    <property type="entry name" value="PRK02318.2-6"/>
    <property type="match status" value="1"/>
</dbReference>
<dbReference type="GO" id="GO:0005829">
    <property type="term" value="C:cytosol"/>
    <property type="evidence" value="ECO:0007669"/>
    <property type="project" value="TreeGrafter"/>
</dbReference>
<dbReference type="Gene3D" id="1.10.1040.10">
    <property type="entry name" value="N-(1-d-carboxylethyl)-l-norvaline Dehydrogenase, domain 2"/>
    <property type="match status" value="1"/>
</dbReference>
<dbReference type="InterPro" id="IPR023027">
    <property type="entry name" value="Mannitol_DH_CS"/>
</dbReference>
<gene>
    <name evidence="7" type="primary">mtlD</name>
    <name evidence="10" type="ORF">BEN51_02380</name>
</gene>
<dbReference type="EMBL" id="CP016786">
    <property type="protein sequence ID" value="ASW42372.1"/>
    <property type="molecule type" value="Genomic_DNA"/>
</dbReference>
<feature type="domain" description="Mannitol dehydrogenase C-terminal" evidence="9">
    <location>
        <begin position="204"/>
        <end position="380"/>
    </location>
</feature>
<dbReference type="InterPro" id="IPR013131">
    <property type="entry name" value="Mannitol_DH_N"/>
</dbReference>
<dbReference type="InterPro" id="IPR008927">
    <property type="entry name" value="6-PGluconate_DH-like_C_sf"/>
</dbReference>
<dbReference type="InterPro" id="IPR013328">
    <property type="entry name" value="6PGD_dom2"/>
</dbReference>
<comment type="similarity">
    <text evidence="1 7">Belongs to the mannitol dehydrogenase family.</text>
</comment>
<evidence type="ECO:0000256" key="1">
    <source>
        <dbReference type="ARBA" id="ARBA00006541"/>
    </source>
</evidence>
<dbReference type="Pfam" id="PF01232">
    <property type="entry name" value="Mannitol_dh"/>
    <property type="match status" value="1"/>
</dbReference>
<dbReference type="GO" id="GO:0008926">
    <property type="term" value="F:mannitol-1-phosphate 5-dehydrogenase activity"/>
    <property type="evidence" value="ECO:0007669"/>
    <property type="project" value="UniProtKB-UniRule"/>
</dbReference>
<dbReference type="GO" id="GO:0019592">
    <property type="term" value="P:mannitol catabolic process"/>
    <property type="evidence" value="ECO:0007669"/>
    <property type="project" value="TreeGrafter"/>
</dbReference>
<dbReference type="InterPro" id="IPR013118">
    <property type="entry name" value="Mannitol_DH_C"/>
</dbReference>
<evidence type="ECO:0000313" key="11">
    <source>
        <dbReference type="Proteomes" id="UP000264883"/>
    </source>
</evidence>
<keyword evidence="5 7" id="KW-0520">NAD</keyword>
<evidence type="ECO:0000259" key="8">
    <source>
        <dbReference type="Pfam" id="PF01232"/>
    </source>
</evidence>
<dbReference type="PROSITE" id="PS00974">
    <property type="entry name" value="MANNITOL_DHGENASE"/>
    <property type="match status" value="1"/>
</dbReference>
<dbReference type="PANTHER" id="PTHR30524">
    <property type="entry name" value="MANNITOL-1-PHOSPHATE 5-DEHYDROGENASE"/>
    <property type="match status" value="1"/>
</dbReference>
<keyword evidence="4 7" id="KW-0560">Oxidoreductase</keyword>
<evidence type="ECO:0000256" key="4">
    <source>
        <dbReference type="ARBA" id="ARBA00023002"/>
    </source>
</evidence>